<dbReference type="PROSITE" id="PS50848">
    <property type="entry name" value="START"/>
    <property type="match status" value="1"/>
</dbReference>
<reference evidence="2" key="1">
    <citation type="submission" date="2020-09" db="EMBL/GenBank/DDBJ databases">
        <authorList>
            <person name="Yoon J.-W."/>
        </authorList>
    </citation>
    <scope>NUCLEOTIDE SEQUENCE</scope>
    <source>
        <strain evidence="2">KMU-158</strain>
    </source>
</reference>
<evidence type="ECO:0000313" key="2">
    <source>
        <dbReference type="EMBL" id="MBD2860148.1"/>
    </source>
</evidence>
<comment type="caution">
    <text evidence="2">The sequence shown here is derived from an EMBL/GenBank/DDBJ whole genome shotgun (WGS) entry which is preliminary data.</text>
</comment>
<keyword evidence="3" id="KW-1185">Reference proteome</keyword>
<dbReference type="PIRSF" id="PIRSF039033">
    <property type="entry name" value="START_dom"/>
    <property type="match status" value="1"/>
</dbReference>
<dbReference type="InterPro" id="IPR002913">
    <property type="entry name" value="START_lipid-bd_dom"/>
</dbReference>
<evidence type="ECO:0000259" key="1">
    <source>
        <dbReference type="PROSITE" id="PS50848"/>
    </source>
</evidence>
<dbReference type="InterPro" id="IPR023393">
    <property type="entry name" value="START-like_dom_sf"/>
</dbReference>
<evidence type="ECO:0000313" key="3">
    <source>
        <dbReference type="Proteomes" id="UP000610558"/>
    </source>
</evidence>
<dbReference type="GO" id="GO:0005737">
    <property type="term" value="C:cytoplasm"/>
    <property type="evidence" value="ECO:0007669"/>
    <property type="project" value="UniProtKB-ARBA"/>
</dbReference>
<gene>
    <name evidence="2" type="ORF">IB286_14190</name>
</gene>
<feature type="domain" description="START" evidence="1">
    <location>
        <begin position="1"/>
        <end position="165"/>
    </location>
</feature>
<dbReference type="AlphaFoldDB" id="A0A927GXG6"/>
<dbReference type="SUPFAM" id="SSF55961">
    <property type="entry name" value="Bet v1-like"/>
    <property type="match status" value="1"/>
</dbReference>
<dbReference type="InterPro" id="IPR051213">
    <property type="entry name" value="START_lipid_transfer"/>
</dbReference>
<dbReference type="GO" id="GO:0008289">
    <property type="term" value="F:lipid binding"/>
    <property type="evidence" value="ECO:0007669"/>
    <property type="project" value="InterPro"/>
</dbReference>
<dbReference type="PANTHER" id="PTHR19308:SF14">
    <property type="entry name" value="START DOMAIN-CONTAINING PROTEIN"/>
    <property type="match status" value="1"/>
</dbReference>
<proteinExistence type="predicted"/>
<dbReference type="RefSeq" id="WP_190766663.1">
    <property type="nucleotide sequence ID" value="NZ_JACXLD010000013.1"/>
</dbReference>
<dbReference type="Proteomes" id="UP000610558">
    <property type="component" value="Unassembled WGS sequence"/>
</dbReference>
<dbReference type="Pfam" id="PF01852">
    <property type="entry name" value="START"/>
    <property type="match status" value="1"/>
</dbReference>
<dbReference type="InterPro" id="IPR028347">
    <property type="entry name" value="START_dom_prot"/>
</dbReference>
<protein>
    <recommendedName>
        <fullName evidence="1">START domain-containing protein</fullName>
    </recommendedName>
</protein>
<dbReference type="PANTHER" id="PTHR19308">
    <property type="entry name" value="PHOSPHATIDYLCHOLINE TRANSFER PROTEIN"/>
    <property type="match status" value="1"/>
</dbReference>
<dbReference type="Gene3D" id="3.30.530.20">
    <property type="match status" value="1"/>
</dbReference>
<accession>A0A927GXG6</accession>
<name>A0A927GXG6_9GAMM</name>
<sequence length="199" mass="22195">MNADEAAWRLEKDSNGILIATRPVEGSAYREIRASTTIEGRVSSIVALLQDMSYWPKLNKIISSAELLQQLNASESQLYFQMDMPWPVTDRDVLYHRTIHQDDKSHAVILTDRALTGILPEKNGKVRVIESVQQWTLLPNDQGGVDVTWITHTDPNGPLPAKMVNWLSVGPPHESISVLRAAIERGEFSDAQVSNVAEP</sequence>
<dbReference type="EMBL" id="JACXLD010000013">
    <property type="protein sequence ID" value="MBD2860148.1"/>
    <property type="molecule type" value="Genomic_DNA"/>
</dbReference>
<organism evidence="2 3">
    <name type="scientific">Spongiibacter pelagi</name>
    <dbReference type="NCBI Taxonomy" id="2760804"/>
    <lineage>
        <taxon>Bacteria</taxon>
        <taxon>Pseudomonadati</taxon>
        <taxon>Pseudomonadota</taxon>
        <taxon>Gammaproteobacteria</taxon>
        <taxon>Cellvibrionales</taxon>
        <taxon>Spongiibacteraceae</taxon>
        <taxon>Spongiibacter</taxon>
    </lineage>
</organism>